<reference evidence="1" key="1">
    <citation type="submission" date="2020-11" db="EMBL/GenBank/DDBJ databases">
        <title>Multidrug resistant novel bacterium Savagea serpentis sp. nov., isolated from the scats of a vine snake (Ahaetulla nasuta).</title>
        <authorList>
            <person name="Venkata Ramana V."/>
            <person name="Vikas Patil S."/>
            <person name="Yogita Lugani V."/>
        </authorList>
    </citation>
    <scope>NUCLEOTIDE SEQUENCE</scope>
    <source>
        <strain evidence="1">SN6</strain>
    </source>
</reference>
<evidence type="ECO:0000313" key="1">
    <source>
        <dbReference type="EMBL" id="MBF4500087.1"/>
    </source>
</evidence>
<dbReference type="AlphaFoldDB" id="A0A8J7G1R0"/>
<dbReference type="EMBL" id="JADKPV010000001">
    <property type="protein sequence ID" value="MBF4500087.1"/>
    <property type="molecule type" value="Genomic_DNA"/>
</dbReference>
<name>A0A8J7G1R0_9BACL</name>
<protein>
    <submittedName>
        <fullName evidence="1">DUF2487 family protein</fullName>
    </submittedName>
</protein>
<gene>
    <name evidence="1" type="ORF">IRY55_01825</name>
</gene>
<evidence type="ECO:0000313" key="2">
    <source>
        <dbReference type="Proteomes" id="UP000622653"/>
    </source>
</evidence>
<keyword evidence="2" id="KW-1185">Reference proteome</keyword>
<dbReference type="RefSeq" id="WP_194561547.1">
    <property type="nucleotide sequence ID" value="NZ_JADKPV010000001.1"/>
</dbReference>
<dbReference type="Pfam" id="PF10673">
    <property type="entry name" value="DUF2487"/>
    <property type="match status" value="1"/>
</dbReference>
<comment type="caution">
    <text evidence="1">The sequence shown here is derived from an EMBL/GenBank/DDBJ whole genome shotgun (WGS) entry which is preliminary data.</text>
</comment>
<proteinExistence type="predicted"/>
<sequence>MNWNAQEVDVYIQQKEYIDTLVIPLVKIETEAEKMKASASSSDFLMYLAKFLEAQFKGRMMFTPPVAYTPSFDAAQIVETIASDFESSSFKHTFFMTTDPSLATLQLGAGQVIWLPSIPIESMDPNLKQKIMEDQLQQVLPIFTEKWTK</sequence>
<dbReference type="InterPro" id="IPR019615">
    <property type="entry name" value="DUF2487"/>
</dbReference>
<dbReference type="Proteomes" id="UP000622653">
    <property type="component" value="Unassembled WGS sequence"/>
</dbReference>
<accession>A0A8J7G1R0</accession>
<organism evidence="1 2">
    <name type="scientific">Savagea serpentis</name>
    <dbReference type="NCBI Taxonomy" id="2785297"/>
    <lineage>
        <taxon>Bacteria</taxon>
        <taxon>Bacillati</taxon>
        <taxon>Bacillota</taxon>
        <taxon>Bacilli</taxon>
        <taxon>Bacillales</taxon>
        <taxon>Caryophanaceae</taxon>
        <taxon>Savagea</taxon>
    </lineage>
</organism>